<sequence length="151" mass="17070">MKLRVAVFINLIMLLFIISAQESVLNNTVWEIADFLELDGIVNVGYDIAKTNIGKTIIYKNNKINIDNLSFNITKVSVEIINEELLWKETAGSSSRPLTFKDLGIKEDEVKVITIKTEPTPRPIGSFLFVISDKAMVSMKGGIYYILKRKE</sequence>
<evidence type="ECO:0000313" key="2">
    <source>
        <dbReference type="Proteomes" id="UP000593915"/>
    </source>
</evidence>
<evidence type="ECO:0000313" key="1">
    <source>
        <dbReference type="EMBL" id="QOW61640.1"/>
    </source>
</evidence>
<dbReference type="AlphaFoldDB" id="A0A7S7AWT7"/>
<dbReference type="GeneID" id="301090230"/>
<gene>
    <name evidence="1" type="ORF">IFE08_04490</name>
</gene>
<proteinExistence type="predicted"/>
<organism evidence="1 2">
    <name type="scientific">Treponema pedis</name>
    <dbReference type="NCBI Taxonomy" id="409322"/>
    <lineage>
        <taxon>Bacteria</taxon>
        <taxon>Pseudomonadati</taxon>
        <taxon>Spirochaetota</taxon>
        <taxon>Spirochaetia</taxon>
        <taxon>Spirochaetales</taxon>
        <taxon>Treponemataceae</taxon>
        <taxon>Treponema</taxon>
    </lineage>
</organism>
<dbReference type="Proteomes" id="UP000593915">
    <property type="component" value="Chromosome"/>
</dbReference>
<name>A0A7S7AWT7_9SPIR</name>
<dbReference type="RefSeq" id="WP_024465762.1">
    <property type="nucleotide sequence ID" value="NZ_CP045670.1"/>
</dbReference>
<accession>A0A7S7AWT7</accession>
<dbReference type="EMBL" id="CP061839">
    <property type="protein sequence ID" value="QOW61640.1"/>
    <property type="molecule type" value="Genomic_DNA"/>
</dbReference>
<reference evidence="1 2" key="1">
    <citation type="submission" date="2020-09" db="EMBL/GenBank/DDBJ databases">
        <title>Characterization of Treponema spp. from bovine digital dermatitis in Korea.</title>
        <authorList>
            <person name="Espiritu H.M."/>
            <person name="Cho Y.I."/>
            <person name="Mamuad L."/>
        </authorList>
    </citation>
    <scope>NUCLEOTIDE SEQUENCE [LARGE SCALE GENOMIC DNA]</scope>
    <source>
        <strain evidence="1 2">KS1</strain>
    </source>
</reference>
<protein>
    <submittedName>
        <fullName evidence="1">Uncharacterized protein</fullName>
    </submittedName>
</protein>